<dbReference type="EMBL" id="JAUYVI010000004">
    <property type="protein sequence ID" value="MDQ7248532.1"/>
    <property type="molecule type" value="Genomic_DNA"/>
</dbReference>
<feature type="chain" id="PRO_5046670452" evidence="1">
    <location>
        <begin position="26"/>
        <end position="230"/>
    </location>
</feature>
<sequence>MRRILPLLVLVLGAALAPAAAPAVAQDIAGIYDAQGHNPGGGGAYKAVVQIVPFGSAHAILWKLGAGKGNEGLAIRQGNVLGAGYTAGKIPFGLVVYRVAGGVLDGEWISSGDPKAELGRETLEGPATLGGNYKITLGQNRDGTTNYTGEVIIKPDGDTYLLAWMVPKLAYVGRGVMIGDVLVVAYGRSQDPKKLPGVVAYKIDNADTLSGVWATPGAKLTGTETLKRRP</sequence>
<keyword evidence="3" id="KW-1185">Reference proteome</keyword>
<gene>
    <name evidence="2" type="ORF">Q8A70_12680</name>
</gene>
<dbReference type="RefSeq" id="WP_379956012.1">
    <property type="nucleotide sequence ID" value="NZ_JAUYVI010000004.1"/>
</dbReference>
<reference evidence="3" key="1">
    <citation type="submission" date="2023-08" db="EMBL/GenBank/DDBJ databases">
        <title>Rhodospirillaceae gen. nov., a novel taxon isolated from the Yangtze River Yuezi River estuary sludge.</title>
        <authorList>
            <person name="Ruan L."/>
        </authorList>
    </citation>
    <scope>NUCLEOTIDE SEQUENCE [LARGE SCALE GENOMIC DNA]</scope>
    <source>
        <strain evidence="3">R-7</strain>
    </source>
</reference>
<evidence type="ECO:0000313" key="3">
    <source>
        <dbReference type="Proteomes" id="UP001230156"/>
    </source>
</evidence>
<feature type="signal peptide" evidence="1">
    <location>
        <begin position="1"/>
        <end position="25"/>
    </location>
</feature>
<evidence type="ECO:0000256" key="1">
    <source>
        <dbReference type="SAM" id="SignalP"/>
    </source>
</evidence>
<proteinExistence type="predicted"/>
<dbReference type="Proteomes" id="UP001230156">
    <property type="component" value="Unassembled WGS sequence"/>
</dbReference>
<evidence type="ECO:0000313" key="2">
    <source>
        <dbReference type="EMBL" id="MDQ7248532.1"/>
    </source>
</evidence>
<keyword evidence="1" id="KW-0732">Signal</keyword>
<comment type="caution">
    <text evidence="2">The sequence shown here is derived from an EMBL/GenBank/DDBJ whole genome shotgun (WGS) entry which is preliminary data.</text>
</comment>
<name>A0ABU0YMS7_9PROT</name>
<organism evidence="2 3">
    <name type="scientific">Dongia sedimenti</name>
    <dbReference type="NCBI Taxonomy" id="3064282"/>
    <lineage>
        <taxon>Bacteria</taxon>
        <taxon>Pseudomonadati</taxon>
        <taxon>Pseudomonadota</taxon>
        <taxon>Alphaproteobacteria</taxon>
        <taxon>Rhodospirillales</taxon>
        <taxon>Dongiaceae</taxon>
        <taxon>Dongia</taxon>
    </lineage>
</organism>
<accession>A0ABU0YMS7</accession>
<protein>
    <submittedName>
        <fullName evidence="2">Uncharacterized protein</fullName>
    </submittedName>
</protein>